<evidence type="ECO:0000313" key="2">
    <source>
        <dbReference type="Proteomes" id="UP000837857"/>
    </source>
</evidence>
<sequence>MNNSAGGGPVPRDCFPPRVAGFRGRSATGSGSLAHLTCRGSGQVGHVARWRDKGNYSYARYRSAIAAVVAEGSRRPWTPPGRRVHSA</sequence>
<dbReference type="EMBL" id="OW152820">
    <property type="protein sequence ID" value="CAH2075464.1"/>
    <property type="molecule type" value="Genomic_DNA"/>
</dbReference>
<feature type="non-terminal residue" evidence="1">
    <location>
        <position position="87"/>
    </location>
</feature>
<name>A0ABN8J442_9NEOP</name>
<organism evidence="1 2">
    <name type="scientific">Iphiclides podalirius</name>
    <name type="common">scarce swallowtail</name>
    <dbReference type="NCBI Taxonomy" id="110791"/>
    <lineage>
        <taxon>Eukaryota</taxon>
        <taxon>Metazoa</taxon>
        <taxon>Ecdysozoa</taxon>
        <taxon>Arthropoda</taxon>
        <taxon>Hexapoda</taxon>
        <taxon>Insecta</taxon>
        <taxon>Pterygota</taxon>
        <taxon>Neoptera</taxon>
        <taxon>Endopterygota</taxon>
        <taxon>Lepidoptera</taxon>
        <taxon>Glossata</taxon>
        <taxon>Ditrysia</taxon>
        <taxon>Papilionoidea</taxon>
        <taxon>Papilionidae</taxon>
        <taxon>Papilioninae</taxon>
        <taxon>Iphiclides</taxon>
    </lineage>
</organism>
<proteinExistence type="predicted"/>
<accession>A0ABN8J442</accession>
<reference evidence="1" key="1">
    <citation type="submission" date="2022-03" db="EMBL/GenBank/DDBJ databases">
        <authorList>
            <person name="Martin H S."/>
        </authorList>
    </citation>
    <scope>NUCLEOTIDE SEQUENCE</scope>
</reference>
<gene>
    <name evidence="1" type="ORF">IPOD504_LOCUS16817</name>
</gene>
<dbReference type="Proteomes" id="UP000837857">
    <property type="component" value="Chromosome 8"/>
</dbReference>
<protein>
    <recommendedName>
        <fullName evidence="3">MHC class I antigen</fullName>
    </recommendedName>
</protein>
<evidence type="ECO:0000313" key="1">
    <source>
        <dbReference type="EMBL" id="CAH2075464.1"/>
    </source>
</evidence>
<keyword evidence="2" id="KW-1185">Reference proteome</keyword>
<evidence type="ECO:0008006" key="3">
    <source>
        <dbReference type="Google" id="ProtNLM"/>
    </source>
</evidence>